<name>A0ABY8KRL2_9FLAO</name>
<dbReference type="Proteomes" id="UP001238523">
    <property type="component" value="Chromosome"/>
</dbReference>
<proteinExistence type="predicted"/>
<dbReference type="EMBL" id="CP122379">
    <property type="protein sequence ID" value="WGF92100.1"/>
    <property type="molecule type" value="Genomic_DNA"/>
</dbReference>
<evidence type="ECO:0000259" key="1">
    <source>
        <dbReference type="Pfam" id="PF22016"/>
    </source>
</evidence>
<accession>A0ABY8KRL2</accession>
<gene>
    <name evidence="2" type="ORF">QCQ61_12900</name>
</gene>
<dbReference type="Pfam" id="PF22016">
    <property type="entry name" value="DUF6933"/>
    <property type="match status" value="1"/>
</dbReference>
<reference evidence="2 3" key="1">
    <citation type="submission" date="2023-04" db="EMBL/GenBank/DDBJ databases">
        <title>Taxonomic identification of the Arctic strain Aequorivita sp. nov. and transcriptomic analysis in response to temperature stress.</title>
        <authorList>
            <person name="Liu W."/>
            <person name="Cong B."/>
            <person name="Lin J."/>
        </authorList>
    </citation>
    <scope>NUCLEOTIDE SEQUENCE [LARGE SCALE GENOMIC DNA]</scope>
    <source>
        <strain evidence="2 3">Ant34-E75</strain>
    </source>
</reference>
<evidence type="ECO:0000313" key="2">
    <source>
        <dbReference type="EMBL" id="WGF92100.1"/>
    </source>
</evidence>
<feature type="domain" description="DUF6933" evidence="1">
    <location>
        <begin position="4"/>
        <end position="166"/>
    </location>
</feature>
<sequence>MQTHIYTSKKLEKLIKKLIQTNEGDTSGILGKWNATVFYVNRKKCWLISNAKTQYSVILTDIKAADLSNIEQLFKNAFFAQLIYDGILVDYGVLSAQIGTLAFHPTDNDKRTTGFQNQRLQTFQYWIEQFGSIENMPIKELANRLNSELIHVGKDRKMSDYTTSIKEIKKVLATLA</sequence>
<dbReference type="InterPro" id="IPR053864">
    <property type="entry name" value="DUF6933"/>
</dbReference>
<organism evidence="2 3">
    <name type="scientific">Aequorivita marisscotiae</name>
    <dbReference type="NCBI Taxonomy" id="3040348"/>
    <lineage>
        <taxon>Bacteria</taxon>
        <taxon>Pseudomonadati</taxon>
        <taxon>Bacteroidota</taxon>
        <taxon>Flavobacteriia</taxon>
        <taxon>Flavobacteriales</taxon>
        <taxon>Flavobacteriaceae</taxon>
        <taxon>Aequorivita</taxon>
    </lineage>
</organism>
<keyword evidence="3" id="KW-1185">Reference proteome</keyword>
<evidence type="ECO:0000313" key="3">
    <source>
        <dbReference type="Proteomes" id="UP001238523"/>
    </source>
</evidence>
<protein>
    <recommendedName>
        <fullName evidence="1">DUF6933 domain-containing protein</fullName>
    </recommendedName>
</protein>
<dbReference type="RefSeq" id="WP_279448065.1">
    <property type="nucleotide sequence ID" value="NZ_CP122379.1"/>
</dbReference>